<evidence type="ECO:0008006" key="4">
    <source>
        <dbReference type="Google" id="ProtNLM"/>
    </source>
</evidence>
<dbReference type="AlphaFoldDB" id="A0AAD9GG66"/>
<organism evidence="2 3">
    <name type="scientific">Phytophthora citrophthora</name>
    <dbReference type="NCBI Taxonomy" id="4793"/>
    <lineage>
        <taxon>Eukaryota</taxon>
        <taxon>Sar</taxon>
        <taxon>Stramenopiles</taxon>
        <taxon>Oomycota</taxon>
        <taxon>Peronosporomycetes</taxon>
        <taxon>Peronosporales</taxon>
        <taxon>Peronosporaceae</taxon>
        <taxon>Phytophthora</taxon>
    </lineage>
</organism>
<gene>
    <name evidence="2" type="ORF">P3T76_009505</name>
</gene>
<dbReference type="EMBL" id="JASMQC010000019">
    <property type="protein sequence ID" value="KAK1937768.1"/>
    <property type="molecule type" value="Genomic_DNA"/>
</dbReference>
<feature type="region of interest" description="Disordered" evidence="1">
    <location>
        <begin position="1"/>
        <end position="39"/>
    </location>
</feature>
<comment type="caution">
    <text evidence="2">The sequence shown here is derived from an EMBL/GenBank/DDBJ whole genome shotgun (WGS) entry which is preliminary data.</text>
</comment>
<name>A0AAD9GG66_9STRA</name>
<feature type="compositionally biased region" description="Polar residues" evidence="1">
    <location>
        <begin position="1"/>
        <end position="19"/>
    </location>
</feature>
<protein>
    <recommendedName>
        <fullName evidence="4">RxLR effector protein</fullName>
    </recommendedName>
</protein>
<evidence type="ECO:0000313" key="2">
    <source>
        <dbReference type="EMBL" id="KAK1937768.1"/>
    </source>
</evidence>
<accession>A0AAD9GG66</accession>
<evidence type="ECO:0000313" key="3">
    <source>
        <dbReference type="Proteomes" id="UP001259832"/>
    </source>
</evidence>
<sequence length="138" mass="15905">MNSVSGSPTKLRASQNLVQSDAGRELRGEVKASATNPEDEERLNFNFNWVKQLNTKMKGDPLKKLVKSQFKYAYTDGIATQLLPKLNPDDLVRMFRLTIPANRANTKGVKTRAWDFFLNYRVSYLEKYPQWQSAFKNL</sequence>
<evidence type="ECO:0000256" key="1">
    <source>
        <dbReference type="SAM" id="MobiDB-lite"/>
    </source>
</evidence>
<reference evidence="2" key="1">
    <citation type="submission" date="2023-08" db="EMBL/GenBank/DDBJ databases">
        <title>Reference Genome Resource for the Citrus Pathogen Phytophthora citrophthora.</title>
        <authorList>
            <person name="Moller H."/>
            <person name="Coetzee B."/>
            <person name="Rose L.J."/>
            <person name="Van Niekerk J.M."/>
        </authorList>
    </citation>
    <scope>NUCLEOTIDE SEQUENCE</scope>
    <source>
        <strain evidence="2">STE-U-9442</strain>
    </source>
</reference>
<keyword evidence="3" id="KW-1185">Reference proteome</keyword>
<dbReference type="Proteomes" id="UP001259832">
    <property type="component" value="Unassembled WGS sequence"/>
</dbReference>
<proteinExistence type="predicted"/>